<proteinExistence type="inferred from homology"/>
<name>A0A3N4RMX4_9ACTN</name>
<dbReference type="GO" id="GO:0009229">
    <property type="term" value="P:thiamine diphosphate biosynthetic process"/>
    <property type="evidence" value="ECO:0007669"/>
    <property type="project" value="UniProtKB-UniRule"/>
</dbReference>
<feature type="binding site" evidence="1">
    <location>
        <position position="79"/>
    </location>
    <ligand>
        <name>Mg(2+)</name>
        <dbReference type="ChEBI" id="CHEBI:18420"/>
        <label>3</label>
    </ligand>
</feature>
<accession>A0A3N4RMX4</accession>
<dbReference type="NCBIfam" id="TIGR01379">
    <property type="entry name" value="thiL"/>
    <property type="match status" value="1"/>
</dbReference>
<protein>
    <recommendedName>
        <fullName evidence="1">Thiamine-monophosphate kinase</fullName>
        <shortName evidence="1">TMP kinase</shortName>
        <shortName evidence="1">Thiamine-phosphate kinase</shortName>
        <ecNumber evidence="1">2.7.4.16</ecNumber>
    </recommendedName>
</protein>
<dbReference type="PANTHER" id="PTHR30270">
    <property type="entry name" value="THIAMINE-MONOPHOSPHATE KINASE"/>
    <property type="match status" value="1"/>
</dbReference>
<keyword evidence="1" id="KW-0808">Transferase</keyword>
<dbReference type="EC" id="2.7.4.16" evidence="1"/>
<accession>A0A8G1UI50</accession>
<feature type="binding site" evidence="1">
    <location>
        <position position="152"/>
    </location>
    <ligand>
        <name>ATP</name>
        <dbReference type="ChEBI" id="CHEBI:30616"/>
    </ligand>
</feature>
<keyword evidence="1 4" id="KW-0418">Kinase</keyword>
<comment type="caution">
    <text evidence="4">The sequence shown here is derived from an EMBL/GenBank/DDBJ whole genome shotgun (WGS) entry which is preliminary data.</text>
</comment>
<feature type="binding site" evidence="1">
    <location>
        <position position="79"/>
    </location>
    <ligand>
        <name>Mg(2+)</name>
        <dbReference type="ChEBI" id="CHEBI:18420"/>
        <label>4</label>
    </ligand>
</feature>
<keyword evidence="1" id="KW-0460">Magnesium</keyword>
<feature type="binding site" evidence="1">
    <location>
        <position position="216"/>
    </location>
    <ligand>
        <name>ATP</name>
        <dbReference type="ChEBI" id="CHEBI:30616"/>
    </ligand>
</feature>
<feature type="binding site" evidence="1">
    <location>
        <position position="34"/>
    </location>
    <ligand>
        <name>Mg(2+)</name>
        <dbReference type="ChEBI" id="CHEBI:18420"/>
        <label>3</label>
    </ligand>
</feature>
<dbReference type="NCBIfam" id="NF004351">
    <property type="entry name" value="PRK05731.1-4"/>
    <property type="match status" value="1"/>
</dbReference>
<dbReference type="EMBL" id="RKQG01000001">
    <property type="protein sequence ID" value="RPE32479.1"/>
    <property type="molecule type" value="Genomic_DNA"/>
</dbReference>
<dbReference type="InterPro" id="IPR036676">
    <property type="entry name" value="PurM-like_C_sf"/>
</dbReference>
<comment type="catalytic activity">
    <reaction evidence="1">
        <text>thiamine phosphate + ATP = thiamine diphosphate + ADP</text>
        <dbReference type="Rhea" id="RHEA:15913"/>
        <dbReference type="ChEBI" id="CHEBI:30616"/>
        <dbReference type="ChEBI" id="CHEBI:37575"/>
        <dbReference type="ChEBI" id="CHEBI:58937"/>
        <dbReference type="ChEBI" id="CHEBI:456216"/>
        <dbReference type="EC" id="2.7.4.16"/>
    </reaction>
</comment>
<feature type="binding site" evidence="1">
    <location>
        <position position="316"/>
    </location>
    <ligand>
        <name>substrate</name>
    </ligand>
</feature>
<evidence type="ECO:0000256" key="1">
    <source>
        <dbReference type="HAMAP-Rule" id="MF_02128"/>
    </source>
</evidence>
<evidence type="ECO:0000313" key="5">
    <source>
        <dbReference type="Proteomes" id="UP000266906"/>
    </source>
</evidence>
<feature type="binding site" evidence="1">
    <location>
        <begin position="126"/>
        <end position="127"/>
    </location>
    <ligand>
        <name>ATP</name>
        <dbReference type="ChEBI" id="CHEBI:30616"/>
    </ligand>
</feature>
<dbReference type="GO" id="GO:0009030">
    <property type="term" value="F:thiamine-phosphate kinase activity"/>
    <property type="evidence" value="ECO:0007669"/>
    <property type="project" value="UniProtKB-UniRule"/>
</dbReference>
<comment type="caution">
    <text evidence="1">Lacks conserved residue(s) required for the propagation of feature annotation.</text>
</comment>
<feature type="binding site" evidence="1">
    <location>
        <position position="214"/>
    </location>
    <ligand>
        <name>Mg(2+)</name>
        <dbReference type="ChEBI" id="CHEBI:18420"/>
        <label>3</label>
    </ligand>
</feature>
<keyword evidence="1" id="KW-0547">Nucleotide-binding</keyword>
<dbReference type="CDD" id="cd02194">
    <property type="entry name" value="ThiL"/>
    <property type="match status" value="1"/>
</dbReference>
<dbReference type="SUPFAM" id="SSF56042">
    <property type="entry name" value="PurM C-terminal domain-like"/>
    <property type="match status" value="1"/>
</dbReference>
<dbReference type="HAMAP" id="MF_02128">
    <property type="entry name" value="TMP_kinase"/>
    <property type="match status" value="1"/>
</dbReference>
<keyword evidence="5" id="KW-1185">Reference proteome</keyword>
<dbReference type="GO" id="GO:0005524">
    <property type="term" value="F:ATP binding"/>
    <property type="evidence" value="ECO:0007669"/>
    <property type="project" value="UniProtKB-UniRule"/>
</dbReference>
<feature type="binding site" evidence="1">
    <location>
        <position position="127"/>
    </location>
    <ligand>
        <name>Mg(2+)</name>
        <dbReference type="ChEBI" id="CHEBI:18420"/>
        <label>1</label>
    </ligand>
</feature>
<comment type="function">
    <text evidence="1">Catalyzes the ATP-dependent phosphorylation of thiamine-monophosphate (TMP) to form thiamine-pyrophosphate (TPP), the active form of vitamin B1.</text>
</comment>
<reference evidence="5 6" key="1">
    <citation type="submission" date="2018-11" db="EMBL/GenBank/DDBJ databases">
        <title>Sequencing the genomes of 1000 actinobacteria strains.</title>
        <authorList>
            <person name="Klenk H.-P."/>
        </authorList>
    </citation>
    <scope>NUCLEOTIDE SEQUENCE [LARGE SCALE GENOMIC DNA]</scope>
    <source>
        <strain evidence="3 6">DSM 44780</strain>
        <strain evidence="4 5">DSM 44781</strain>
    </source>
</reference>
<dbReference type="GO" id="GO:0009228">
    <property type="term" value="P:thiamine biosynthetic process"/>
    <property type="evidence" value="ECO:0007669"/>
    <property type="project" value="UniProtKB-KW"/>
</dbReference>
<organism evidence="4 5">
    <name type="scientific">Kitasatospora cineracea</name>
    <dbReference type="NCBI Taxonomy" id="88074"/>
    <lineage>
        <taxon>Bacteria</taxon>
        <taxon>Bacillati</taxon>
        <taxon>Actinomycetota</taxon>
        <taxon>Actinomycetes</taxon>
        <taxon>Kitasatosporales</taxon>
        <taxon>Streptomycetaceae</taxon>
        <taxon>Kitasatospora</taxon>
    </lineage>
</organism>
<dbReference type="Proteomes" id="UP000267408">
    <property type="component" value="Unassembled WGS sequence"/>
</dbReference>
<feature type="binding site" evidence="1">
    <location>
        <position position="267"/>
    </location>
    <ligand>
        <name>substrate</name>
    </ligand>
</feature>
<feature type="binding site" evidence="1">
    <location>
        <position position="34"/>
    </location>
    <ligand>
        <name>Mg(2+)</name>
        <dbReference type="ChEBI" id="CHEBI:18420"/>
        <label>4</label>
    </ligand>
</feature>
<dbReference type="SUPFAM" id="SSF55326">
    <property type="entry name" value="PurM N-terminal domain-like"/>
    <property type="match status" value="1"/>
</dbReference>
<keyword evidence="1" id="KW-0067">ATP-binding</keyword>
<dbReference type="PANTHER" id="PTHR30270:SF0">
    <property type="entry name" value="THIAMINE-MONOPHOSPHATE KINASE"/>
    <property type="match status" value="1"/>
</dbReference>
<sequence length="322" mass="33653">MQGTVGELGEFGLIRELTARLPMTPAVELGPGDDAAVVKAPDGRVVATTDVLIEGRHFRRDWSTAYDVGRKCAAQNLADIAAMGAVPTALLLGLVTPADLPTTWATELMDGLRDECQVAGATVVGGDVVRGDTITLAITALGDLQGRRPVVRSGAQVGDVVAVTGWLGWSAAGLTVLQRGFRSPRAFVEAHRRPEPPYHAGPAASELGATAMVDVSDGLVADLGHVARASEVDIDLRAADFDVPAQMADIGQAVGVDPLVWVLSGGEDHAIVATFPKSAPLPARWRVIGEVVRTARPGRGGTVTVDGAPWDRTAGWDHFAEE</sequence>
<gene>
    <name evidence="1" type="primary">thiL</name>
    <name evidence="4" type="ORF">EDD38_0738</name>
    <name evidence="3" type="ORF">EDD39_0072</name>
</gene>
<evidence type="ECO:0000313" key="4">
    <source>
        <dbReference type="EMBL" id="RPE32479.1"/>
    </source>
</evidence>
<dbReference type="EMBL" id="RJVJ01000001">
    <property type="protein sequence ID" value="ROR41964.1"/>
    <property type="molecule type" value="Genomic_DNA"/>
</dbReference>
<feature type="domain" description="PurM-like N-terminal" evidence="2">
    <location>
        <begin position="32"/>
        <end position="142"/>
    </location>
</feature>
<keyword evidence="1" id="KW-0784">Thiamine biosynthesis</keyword>
<evidence type="ECO:0000313" key="3">
    <source>
        <dbReference type="EMBL" id="ROR41964.1"/>
    </source>
</evidence>
<feature type="binding site" evidence="1">
    <location>
        <position position="49"/>
    </location>
    <ligand>
        <name>Mg(2+)</name>
        <dbReference type="ChEBI" id="CHEBI:18420"/>
        <label>1</label>
    </ligand>
</feature>
<dbReference type="InterPro" id="IPR006283">
    <property type="entry name" value="ThiL-like"/>
</dbReference>
<feature type="binding site" evidence="1">
    <location>
        <position position="50"/>
    </location>
    <ligand>
        <name>Mg(2+)</name>
        <dbReference type="ChEBI" id="CHEBI:18420"/>
        <label>1</label>
    </ligand>
</feature>
<evidence type="ECO:0000259" key="2">
    <source>
        <dbReference type="Pfam" id="PF00586"/>
    </source>
</evidence>
<dbReference type="RefSeq" id="WP_030458846.1">
    <property type="nucleotide sequence ID" value="NZ_JBEXVB010000014.1"/>
</dbReference>
<evidence type="ECO:0000313" key="6">
    <source>
        <dbReference type="Proteomes" id="UP000267408"/>
    </source>
</evidence>
<dbReference type="Gene3D" id="3.90.650.10">
    <property type="entry name" value="PurM-like C-terminal domain"/>
    <property type="match status" value="1"/>
</dbReference>
<dbReference type="GO" id="GO:0000287">
    <property type="term" value="F:magnesium ion binding"/>
    <property type="evidence" value="ECO:0007669"/>
    <property type="project" value="UniProtKB-UniRule"/>
</dbReference>
<dbReference type="Pfam" id="PF00586">
    <property type="entry name" value="AIRS"/>
    <property type="match status" value="1"/>
</dbReference>
<feature type="binding site" evidence="1">
    <location>
        <position position="57"/>
    </location>
    <ligand>
        <name>substrate</name>
    </ligand>
</feature>
<dbReference type="Proteomes" id="UP000266906">
    <property type="component" value="Unassembled WGS sequence"/>
</dbReference>
<feature type="binding site" evidence="1">
    <location>
        <position position="217"/>
    </location>
    <ligand>
        <name>Mg(2+)</name>
        <dbReference type="ChEBI" id="CHEBI:18420"/>
        <label>5</label>
    </ligand>
</feature>
<dbReference type="AlphaFoldDB" id="A0A3N4RMX4"/>
<feature type="binding site" evidence="1">
    <location>
        <position position="48"/>
    </location>
    <ligand>
        <name>Mg(2+)</name>
        <dbReference type="ChEBI" id="CHEBI:18420"/>
        <label>4</label>
    </ligand>
</feature>
<feature type="binding site" evidence="1">
    <location>
        <position position="79"/>
    </location>
    <ligand>
        <name>Mg(2+)</name>
        <dbReference type="ChEBI" id="CHEBI:18420"/>
        <label>2</label>
    </ligand>
</feature>
<dbReference type="OrthoDB" id="9802811at2"/>
<feature type="binding site" evidence="1">
    <location>
        <position position="50"/>
    </location>
    <ligand>
        <name>Mg(2+)</name>
        <dbReference type="ChEBI" id="CHEBI:18420"/>
        <label>2</label>
    </ligand>
</feature>
<keyword evidence="1" id="KW-0479">Metal-binding</keyword>
<dbReference type="PIRSF" id="PIRSF005303">
    <property type="entry name" value="Thiam_monoph_kin"/>
    <property type="match status" value="1"/>
</dbReference>
<dbReference type="InterPro" id="IPR036921">
    <property type="entry name" value="PurM-like_N_sf"/>
</dbReference>
<comment type="similarity">
    <text evidence="1">Belongs to the thiamine-monophosphate kinase family.</text>
</comment>
<dbReference type="Gene3D" id="3.30.1330.10">
    <property type="entry name" value="PurM-like, N-terminal domain"/>
    <property type="match status" value="1"/>
</dbReference>
<comment type="miscellaneous">
    <text evidence="1">Reaction mechanism of ThiL seems to utilize a direct, inline transfer of the gamma-phosphate of ATP to TMP rather than a phosphorylated enzyme intermediate.</text>
</comment>
<dbReference type="InterPro" id="IPR016188">
    <property type="entry name" value="PurM-like_N"/>
</dbReference>
<dbReference type="UniPathway" id="UPA00060">
    <property type="reaction ID" value="UER00142"/>
</dbReference>
<comment type="pathway">
    <text evidence="1">Cofactor biosynthesis; thiamine diphosphate biosynthesis; thiamine diphosphate from thiamine phosphate: step 1/1.</text>
</comment>